<dbReference type="AlphaFoldDB" id="A0ABD3QTD6"/>
<evidence type="ECO:0000256" key="4">
    <source>
        <dbReference type="ARBA" id="ARBA00023136"/>
    </source>
</evidence>
<organism evidence="7 8">
    <name type="scientific">Cyclotella cryptica</name>
    <dbReference type="NCBI Taxonomy" id="29204"/>
    <lineage>
        <taxon>Eukaryota</taxon>
        <taxon>Sar</taxon>
        <taxon>Stramenopiles</taxon>
        <taxon>Ochrophyta</taxon>
        <taxon>Bacillariophyta</taxon>
        <taxon>Coscinodiscophyceae</taxon>
        <taxon>Thalassiosirophycidae</taxon>
        <taxon>Stephanodiscales</taxon>
        <taxon>Stephanodiscaceae</taxon>
        <taxon>Cyclotella</taxon>
    </lineage>
</organism>
<keyword evidence="2 5" id="KW-0812">Transmembrane</keyword>
<feature type="transmembrane region" description="Helical" evidence="5">
    <location>
        <begin position="575"/>
        <end position="598"/>
    </location>
</feature>
<evidence type="ECO:0000259" key="6">
    <source>
        <dbReference type="Pfam" id="PF04547"/>
    </source>
</evidence>
<feature type="domain" description="Anoctamin transmembrane" evidence="6">
    <location>
        <begin position="233"/>
        <end position="712"/>
    </location>
</feature>
<dbReference type="InterPro" id="IPR007632">
    <property type="entry name" value="Anoctamin"/>
</dbReference>
<comment type="caution">
    <text evidence="7">The sequence shown here is derived from an EMBL/GenBank/DDBJ whole genome shotgun (WGS) entry which is preliminary data.</text>
</comment>
<dbReference type="GO" id="GO:0016020">
    <property type="term" value="C:membrane"/>
    <property type="evidence" value="ECO:0007669"/>
    <property type="project" value="UniProtKB-SubCell"/>
</dbReference>
<evidence type="ECO:0000313" key="8">
    <source>
        <dbReference type="Proteomes" id="UP001516023"/>
    </source>
</evidence>
<dbReference type="PANTHER" id="PTHR12308">
    <property type="entry name" value="ANOCTAMIN"/>
    <property type="match status" value="1"/>
</dbReference>
<feature type="transmembrane region" description="Helical" evidence="5">
    <location>
        <begin position="677"/>
        <end position="695"/>
    </location>
</feature>
<dbReference type="EMBL" id="JABMIG020000015">
    <property type="protein sequence ID" value="KAL3803191.1"/>
    <property type="molecule type" value="Genomic_DNA"/>
</dbReference>
<name>A0ABD3QTD6_9STRA</name>
<dbReference type="Proteomes" id="UP001516023">
    <property type="component" value="Unassembled WGS sequence"/>
</dbReference>
<evidence type="ECO:0000256" key="3">
    <source>
        <dbReference type="ARBA" id="ARBA00022989"/>
    </source>
</evidence>
<dbReference type="InterPro" id="IPR049452">
    <property type="entry name" value="Anoctamin_TM"/>
</dbReference>
<gene>
    <name evidence="7" type="ORF">HJC23_003466</name>
</gene>
<keyword evidence="4 5" id="KW-0472">Membrane</keyword>
<feature type="transmembrane region" description="Helical" evidence="5">
    <location>
        <begin position="353"/>
        <end position="378"/>
    </location>
</feature>
<feature type="transmembrane region" description="Helical" evidence="5">
    <location>
        <begin position="250"/>
        <end position="269"/>
    </location>
</feature>
<dbReference type="Pfam" id="PF04547">
    <property type="entry name" value="Anoctamin"/>
    <property type="match status" value="1"/>
</dbReference>
<keyword evidence="8" id="KW-1185">Reference proteome</keyword>
<dbReference type="PANTHER" id="PTHR12308:SF73">
    <property type="entry name" value="ANOCTAMIN"/>
    <property type="match status" value="1"/>
</dbReference>
<sequence length="762" mass="87486">MMVLPSVESIPILLLRFSQNAKSDLIHHTIGRLAHAGIVVVTSEGRDDDDDKAASCTTSKAVVFGLTTTQAMLENEAELIGMVKPSRTQNDQIPIIMEHFTVDARDDFVNIQDSDVCFNENLVKNLPEIDRSDYDSEGLFTSADRALLLLSMLNALPVLEKDEESSELSRVLDSLKVMHCEANTEQHHPKSLVQVLKNNGFVDVIGPVHSSHLKEKILRETASLKTGMPIQSIQSYYGEGVAFHFAWMDFMTKWFMIPGLLGLVVYVIRKARGDTVDNCDFTPFFGLATFFWAALCERCWERRESRLAYLWGTYASSYRDRISFGQRPEFVGEMRKSPVTGRMEKFYPYHKRLLKFAVSALVTAVLLAGATFVMVIGMNLQGYISSEDLEQWGDEKHPLYFPWFAQLAEPGSIFDATSAWKSFIPVILRAIFVMNLNNQYRHIAEKLTEWENHETTADFDNSVILKRVLFEAFDAYIVLFYLTLYERNIHLLRLELVGALNVDTFRRVFVECILPWVAQKRNLTHEKEKEAISASKKYDSIERNTNNSLTREADLEDYEQFGKYKHDYLEMIVQFGYVTLFASAFPLAALIAVGANLIEYRADCWKLTRICKRTCPKRLDSIGMWKQILRVMMWMSALTNCLIFAFTSSQLRQWLPNNYSTDEYGRTVLVPHTADETVFVVFAIEHVILFLGALVRHFVDPVPEDVLDEVDRCKWLHETYAQKARSRMMKSMKKFKRHDVTTNTKLQTQINKLSEIVSTDKS</sequence>
<evidence type="ECO:0000313" key="7">
    <source>
        <dbReference type="EMBL" id="KAL3803191.1"/>
    </source>
</evidence>
<proteinExistence type="predicted"/>
<reference evidence="7 8" key="1">
    <citation type="journal article" date="2020" name="G3 (Bethesda)">
        <title>Improved Reference Genome for Cyclotella cryptica CCMP332, a Model for Cell Wall Morphogenesis, Salinity Adaptation, and Lipid Production in Diatoms (Bacillariophyta).</title>
        <authorList>
            <person name="Roberts W.R."/>
            <person name="Downey K.M."/>
            <person name="Ruck E.C."/>
            <person name="Traller J.C."/>
            <person name="Alverson A.J."/>
        </authorList>
    </citation>
    <scope>NUCLEOTIDE SEQUENCE [LARGE SCALE GENOMIC DNA]</scope>
    <source>
        <strain evidence="7 8">CCMP332</strain>
    </source>
</reference>
<protein>
    <recommendedName>
        <fullName evidence="6">Anoctamin transmembrane domain-containing protein</fullName>
    </recommendedName>
</protein>
<evidence type="ECO:0000256" key="1">
    <source>
        <dbReference type="ARBA" id="ARBA00004141"/>
    </source>
</evidence>
<comment type="subcellular location">
    <subcellularLocation>
        <location evidence="1">Membrane</location>
        <topology evidence="1">Multi-pass membrane protein</topology>
    </subcellularLocation>
</comment>
<feature type="transmembrane region" description="Helical" evidence="5">
    <location>
        <begin position="628"/>
        <end position="647"/>
    </location>
</feature>
<accession>A0ABD3QTD6</accession>
<evidence type="ECO:0000256" key="5">
    <source>
        <dbReference type="SAM" id="Phobius"/>
    </source>
</evidence>
<keyword evidence="3 5" id="KW-1133">Transmembrane helix</keyword>
<evidence type="ECO:0000256" key="2">
    <source>
        <dbReference type="ARBA" id="ARBA00022692"/>
    </source>
</evidence>